<reference evidence="2 3" key="1">
    <citation type="journal article" date="2021" name="Elife">
        <title>Chloroplast acquisition without the gene transfer in kleptoplastic sea slugs, Plakobranchus ocellatus.</title>
        <authorList>
            <person name="Maeda T."/>
            <person name="Takahashi S."/>
            <person name="Yoshida T."/>
            <person name="Shimamura S."/>
            <person name="Takaki Y."/>
            <person name="Nagai Y."/>
            <person name="Toyoda A."/>
            <person name="Suzuki Y."/>
            <person name="Arimoto A."/>
            <person name="Ishii H."/>
            <person name="Satoh N."/>
            <person name="Nishiyama T."/>
            <person name="Hasebe M."/>
            <person name="Maruyama T."/>
            <person name="Minagawa J."/>
            <person name="Obokata J."/>
            <person name="Shigenobu S."/>
        </authorList>
    </citation>
    <scope>NUCLEOTIDE SEQUENCE [LARGE SCALE GENOMIC DNA]</scope>
</reference>
<keyword evidence="3" id="KW-1185">Reference proteome</keyword>
<evidence type="ECO:0000256" key="1">
    <source>
        <dbReference type="SAM" id="MobiDB-lite"/>
    </source>
</evidence>
<sequence>MFEGKNSKANGDINRRMFIREMDKVQRLGQHIPDHGRVSFVWTFRMRVISGFQAFRQARRSGRRRRGLTPRQKVLHESQGGLTSHCAIDAPQ</sequence>
<evidence type="ECO:0000313" key="2">
    <source>
        <dbReference type="EMBL" id="GFO16200.1"/>
    </source>
</evidence>
<evidence type="ECO:0000313" key="3">
    <source>
        <dbReference type="Proteomes" id="UP000735302"/>
    </source>
</evidence>
<name>A0AAV4BAS7_9GAST</name>
<comment type="caution">
    <text evidence="2">The sequence shown here is derived from an EMBL/GenBank/DDBJ whole genome shotgun (WGS) entry which is preliminary data.</text>
</comment>
<dbReference type="AlphaFoldDB" id="A0AAV4BAS7"/>
<protein>
    <submittedName>
        <fullName evidence="2">Uncharacterized protein</fullName>
    </submittedName>
</protein>
<feature type="region of interest" description="Disordered" evidence="1">
    <location>
        <begin position="59"/>
        <end position="92"/>
    </location>
</feature>
<feature type="compositionally biased region" description="Basic residues" evidence="1">
    <location>
        <begin position="59"/>
        <end position="68"/>
    </location>
</feature>
<dbReference type="EMBL" id="BLXT01004654">
    <property type="protein sequence ID" value="GFO16200.1"/>
    <property type="molecule type" value="Genomic_DNA"/>
</dbReference>
<proteinExistence type="predicted"/>
<organism evidence="2 3">
    <name type="scientific">Plakobranchus ocellatus</name>
    <dbReference type="NCBI Taxonomy" id="259542"/>
    <lineage>
        <taxon>Eukaryota</taxon>
        <taxon>Metazoa</taxon>
        <taxon>Spiralia</taxon>
        <taxon>Lophotrochozoa</taxon>
        <taxon>Mollusca</taxon>
        <taxon>Gastropoda</taxon>
        <taxon>Heterobranchia</taxon>
        <taxon>Euthyneura</taxon>
        <taxon>Panpulmonata</taxon>
        <taxon>Sacoglossa</taxon>
        <taxon>Placobranchoidea</taxon>
        <taxon>Plakobranchidae</taxon>
        <taxon>Plakobranchus</taxon>
    </lineage>
</organism>
<dbReference type="Proteomes" id="UP000735302">
    <property type="component" value="Unassembled WGS sequence"/>
</dbReference>
<gene>
    <name evidence="2" type="ORF">PoB_004270500</name>
</gene>
<accession>A0AAV4BAS7</accession>